<proteinExistence type="predicted"/>
<dbReference type="KEGG" id="tbg:TbgDal_VII7740"/>
<dbReference type="EMBL" id="FN554970">
    <property type="protein sequence ID" value="CBH12896.1"/>
    <property type="molecule type" value="Genomic_DNA"/>
</dbReference>
<gene>
    <name evidence="2" type="ORF">TbgDal_VII7740</name>
</gene>
<accession>C9ZU10</accession>
<feature type="transmembrane region" description="Helical" evidence="1">
    <location>
        <begin position="85"/>
        <end position="109"/>
    </location>
</feature>
<reference evidence="3" key="1">
    <citation type="journal article" date="2010" name="PLoS Negl. Trop. Dis.">
        <title>The genome sequence of Trypanosoma brucei gambiense, causative agent of chronic human african trypanosomiasis.</title>
        <authorList>
            <person name="Jackson A.P."/>
            <person name="Sanders M."/>
            <person name="Berry A."/>
            <person name="McQuillan J."/>
            <person name="Aslett M.A."/>
            <person name="Quail M.A."/>
            <person name="Chukualim B."/>
            <person name="Capewell P."/>
            <person name="MacLeod A."/>
            <person name="Melville S.E."/>
            <person name="Gibson W."/>
            <person name="Barry J.D."/>
            <person name="Berriman M."/>
            <person name="Hertz-Fowler C."/>
        </authorList>
    </citation>
    <scope>NUCLEOTIDE SEQUENCE [LARGE SCALE GENOMIC DNA]</scope>
    <source>
        <strain evidence="3">MHOM/CI/86/DAL972</strain>
    </source>
</reference>
<keyword evidence="1" id="KW-0812">Transmembrane</keyword>
<evidence type="ECO:0000313" key="2">
    <source>
        <dbReference type="EMBL" id="CBH12896.1"/>
    </source>
</evidence>
<organism evidence="2 3">
    <name type="scientific">Trypanosoma brucei gambiense (strain MHOM/CI/86/DAL972)</name>
    <dbReference type="NCBI Taxonomy" id="679716"/>
    <lineage>
        <taxon>Eukaryota</taxon>
        <taxon>Discoba</taxon>
        <taxon>Euglenozoa</taxon>
        <taxon>Kinetoplastea</taxon>
        <taxon>Metakinetoplastina</taxon>
        <taxon>Trypanosomatida</taxon>
        <taxon>Trypanosomatidae</taxon>
        <taxon>Trypanosoma</taxon>
    </lineage>
</organism>
<evidence type="ECO:0000313" key="3">
    <source>
        <dbReference type="Proteomes" id="UP000002316"/>
    </source>
</evidence>
<dbReference type="RefSeq" id="XP_011775175.1">
    <property type="nucleotide sequence ID" value="XM_011776873.1"/>
</dbReference>
<keyword evidence="1" id="KW-1133">Transmembrane helix</keyword>
<dbReference type="AlphaFoldDB" id="C9ZU10"/>
<dbReference type="GeneID" id="23863077"/>
<sequence length="114" mass="13057">MEFVRPFFLLSLFKFSGIPCFSSRRVPCFFFFVVLLWLLLLSFFPLNVTLLVADSAVTALYSLFPRAYQTFSRNAAPRQKEKCSLFVFFFVFTLLFAAIGKCTCLPFVVVCVCA</sequence>
<protein>
    <submittedName>
        <fullName evidence="2">Uncharacterized protein</fullName>
    </submittedName>
</protein>
<evidence type="ECO:0000256" key="1">
    <source>
        <dbReference type="SAM" id="Phobius"/>
    </source>
</evidence>
<keyword evidence="1" id="KW-0472">Membrane</keyword>
<feature type="transmembrane region" description="Helical" evidence="1">
    <location>
        <begin position="32"/>
        <end position="64"/>
    </location>
</feature>
<name>C9ZU10_TRYB9</name>
<dbReference type="Proteomes" id="UP000002316">
    <property type="component" value="Chromosome 7"/>
</dbReference>